<gene>
    <name evidence="1" type="ORF">COCCADRAFT_97913</name>
</gene>
<sequence length="82" mass="9559">WGKRFGNYVHTEKAPRLSHTLLIRTCSDQYHDLGPLHHTVYSYSDPIIRPHIPSSYNIHIFIHNELVYPGIPIRKLSISRPS</sequence>
<reference evidence="1 2" key="1">
    <citation type="journal article" date="2013" name="PLoS Genet.">
        <title>Comparative genome structure, secondary metabolite, and effector coding capacity across Cochliobolus pathogens.</title>
        <authorList>
            <person name="Condon B.J."/>
            <person name="Leng Y."/>
            <person name="Wu D."/>
            <person name="Bushley K.E."/>
            <person name="Ohm R.A."/>
            <person name="Otillar R."/>
            <person name="Martin J."/>
            <person name="Schackwitz W."/>
            <person name="Grimwood J."/>
            <person name="MohdZainudin N."/>
            <person name="Xue C."/>
            <person name="Wang R."/>
            <person name="Manning V.A."/>
            <person name="Dhillon B."/>
            <person name="Tu Z.J."/>
            <person name="Steffenson B.J."/>
            <person name="Salamov A."/>
            <person name="Sun H."/>
            <person name="Lowry S."/>
            <person name="LaButti K."/>
            <person name="Han J."/>
            <person name="Copeland A."/>
            <person name="Lindquist E."/>
            <person name="Barry K."/>
            <person name="Schmutz J."/>
            <person name="Baker S.E."/>
            <person name="Ciuffetti L.M."/>
            <person name="Grigoriev I.V."/>
            <person name="Zhong S."/>
            <person name="Turgeon B.G."/>
        </authorList>
    </citation>
    <scope>NUCLEOTIDE SEQUENCE [LARGE SCALE GENOMIC DNA]</scope>
    <source>
        <strain evidence="1 2">26-R-13</strain>
    </source>
</reference>
<name>W6XZ79_COCC2</name>
<evidence type="ECO:0000313" key="2">
    <source>
        <dbReference type="Proteomes" id="UP000053841"/>
    </source>
</evidence>
<dbReference type="AlphaFoldDB" id="W6XZ79"/>
<dbReference type="EMBL" id="KI964625">
    <property type="protein sequence ID" value="EUC32772.1"/>
    <property type="molecule type" value="Genomic_DNA"/>
</dbReference>
<dbReference type="GeneID" id="19154470"/>
<keyword evidence="2" id="KW-1185">Reference proteome</keyword>
<organism evidence="1 2">
    <name type="scientific">Cochliobolus carbonum (strain 26-R-13)</name>
    <name type="common">Maize leaf spot fungus</name>
    <name type="synonym">Bipolaris zeicola</name>
    <dbReference type="NCBI Taxonomy" id="930089"/>
    <lineage>
        <taxon>Eukaryota</taxon>
        <taxon>Fungi</taxon>
        <taxon>Dikarya</taxon>
        <taxon>Ascomycota</taxon>
        <taxon>Pezizomycotina</taxon>
        <taxon>Dothideomycetes</taxon>
        <taxon>Pleosporomycetidae</taxon>
        <taxon>Pleosporales</taxon>
        <taxon>Pleosporineae</taxon>
        <taxon>Pleosporaceae</taxon>
        <taxon>Bipolaris</taxon>
    </lineage>
</organism>
<protein>
    <submittedName>
        <fullName evidence="1">Uncharacterized protein</fullName>
    </submittedName>
</protein>
<evidence type="ECO:0000313" key="1">
    <source>
        <dbReference type="EMBL" id="EUC32772.1"/>
    </source>
</evidence>
<dbReference type="KEGG" id="bze:COCCADRAFT_97913"/>
<dbReference type="HOGENOM" id="CLU_2564565_0_0_1"/>
<accession>W6XZ79</accession>
<dbReference type="RefSeq" id="XP_007712960.1">
    <property type="nucleotide sequence ID" value="XM_007714770.1"/>
</dbReference>
<dbReference type="Proteomes" id="UP000053841">
    <property type="component" value="Unassembled WGS sequence"/>
</dbReference>
<feature type="non-terminal residue" evidence="1">
    <location>
        <position position="1"/>
    </location>
</feature>
<proteinExistence type="predicted"/>